<feature type="transmembrane region" description="Helical" evidence="2">
    <location>
        <begin position="63"/>
        <end position="85"/>
    </location>
</feature>
<dbReference type="EMBL" id="AGNL01021099">
    <property type="protein sequence ID" value="EJK60444.1"/>
    <property type="molecule type" value="Genomic_DNA"/>
</dbReference>
<sequence>MIRRSRRKLGRALSLSDGPPVRGLTFALCQPLPLVDMRFDDESDGTTAPRLSRPKHSQSRGRNFVQSLIMSVTLVAIALLIYSSLAIHCSAAAPPEEFVIAGYLPDYRSYIDADRGSVHLTDLIVFSLSPRTVLKYEGGVPRDGCCLEGRHFDQARGGEGVQAGNAGDERPASGQRGRRREGRRVQRHSGESTGVPPGAREGLPKREAGRGGPRPGGHLVPRGVGCIRAVHREGRGVPPFDRPGFECGPYGRDVLGCKP</sequence>
<evidence type="ECO:0000256" key="2">
    <source>
        <dbReference type="SAM" id="Phobius"/>
    </source>
</evidence>
<dbReference type="AlphaFoldDB" id="K0S6A8"/>
<evidence type="ECO:0000313" key="3">
    <source>
        <dbReference type="EMBL" id="EJK60444.1"/>
    </source>
</evidence>
<evidence type="ECO:0000313" key="4">
    <source>
        <dbReference type="Proteomes" id="UP000266841"/>
    </source>
</evidence>
<reference evidence="3 4" key="1">
    <citation type="journal article" date="2012" name="Genome Biol.">
        <title>Genome and low-iron response of an oceanic diatom adapted to chronic iron limitation.</title>
        <authorList>
            <person name="Lommer M."/>
            <person name="Specht M."/>
            <person name="Roy A.S."/>
            <person name="Kraemer L."/>
            <person name="Andreson R."/>
            <person name="Gutowska M.A."/>
            <person name="Wolf J."/>
            <person name="Bergner S.V."/>
            <person name="Schilhabel M.B."/>
            <person name="Klostermeier U.C."/>
            <person name="Beiko R.G."/>
            <person name="Rosenstiel P."/>
            <person name="Hippler M."/>
            <person name="Laroche J."/>
        </authorList>
    </citation>
    <scope>NUCLEOTIDE SEQUENCE [LARGE SCALE GENOMIC DNA]</scope>
    <source>
        <strain evidence="3 4">CCMP1005</strain>
    </source>
</reference>
<keyword evidence="4" id="KW-1185">Reference proteome</keyword>
<dbReference type="OrthoDB" id="192870at2759"/>
<feature type="compositionally biased region" description="Basic residues" evidence="1">
    <location>
        <begin position="176"/>
        <end position="187"/>
    </location>
</feature>
<evidence type="ECO:0000256" key="1">
    <source>
        <dbReference type="SAM" id="MobiDB-lite"/>
    </source>
</evidence>
<comment type="caution">
    <text evidence="3">The sequence shown here is derived from an EMBL/GenBank/DDBJ whole genome shotgun (WGS) entry which is preliminary data.</text>
</comment>
<proteinExistence type="predicted"/>
<dbReference type="Proteomes" id="UP000266841">
    <property type="component" value="Unassembled WGS sequence"/>
</dbReference>
<organism evidence="3 4">
    <name type="scientific">Thalassiosira oceanica</name>
    <name type="common">Marine diatom</name>
    <dbReference type="NCBI Taxonomy" id="159749"/>
    <lineage>
        <taxon>Eukaryota</taxon>
        <taxon>Sar</taxon>
        <taxon>Stramenopiles</taxon>
        <taxon>Ochrophyta</taxon>
        <taxon>Bacillariophyta</taxon>
        <taxon>Coscinodiscophyceae</taxon>
        <taxon>Thalassiosirophycidae</taxon>
        <taxon>Thalassiosirales</taxon>
        <taxon>Thalassiosiraceae</taxon>
        <taxon>Thalassiosira</taxon>
    </lineage>
</organism>
<protein>
    <submittedName>
        <fullName evidence="3">Uncharacterized protein</fullName>
    </submittedName>
</protein>
<accession>K0S6A8</accession>
<gene>
    <name evidence="3" type="ORF">THAOC_19205</name>
</gene>
<keyword evidence="2" id="KW-1133">Transmembrane helix</keyword>
<feature type="region of interest" description="Disordered" evidence="1">
    <location>
        <begin position="156"/>
        <end position="222"/>
    </location>
</feature>
<keyword evidence="2" id="KW-0472">Membrane</keyword>
<name>K0S6A8_THAOC</name>
<keyword evidence="2" id="KW-0812">Transmembrane</keyword>